<evidence type="ECO:0000313" key="2">
    <source>
        <dbReference type="Proteomes" id="UP000198771"/>
    </source>
</evidence>
<proteinExistence type="predicted"/>
<accession>A0A1G6E3L8</accession>
<sequence length="130" mass="14716">MQEYRIKRMNLDDLVFTGVMLASVDDENRTVNSSTRLQLALYHTVAGAYILGIILSHNGISEEKVFNGAITFASLEDIHLFLLSEEGRSIADLVYLLLAQLIEPEEEVAEARKVKHHIPFRERETVSAKM</sequence>
<name>A0A1G6E3L8_9BACT</name>
<evidence type="ECO:0000313" key="1">
    <source>
        <dbReference type="EMBL" id="SDB52006.1"/>
    </source>
</evidence>
<dbReference type="EMBL" id="FMXO01000015">
    <property type="protein sequence ID" value="SDB52006.1"/>
    <property type="molecule type" value="Genomic_DNA"/>
</dbReference>
<dbReference type="Proteomes" id="UP000198771">
    <property type="component" value="Unassembled WGS sequence"/>
</dbReference>
<dbReference type="OrthoDB" id="5454163at2"/>
<organism evidence="1 2">
    <name type="scientific">Desulfonatronum thiosulfatophilum</name>
    <dbReference type="NCBI Taxonomy" id="617002"/>
    <lineage>
        <taxon>Bacteria</taxon>
        <taxon>Pseudomonadati</taxon>
        <taxon>Thermodesulfobacteriota</taxon>
        <taxon>Desulfovibrionia</taxon>
        <taxon>Desulfovibrionales</taxon>
        <taxon>Desulfonatronaceae</taxon>
        <taxon>Desulfonatronum</taxon>
    </lineage>
</organism>
<dbReference type="RefSeq" id="WP_092122510.1">
    <property type="nucleotide sequence ID" value="NZ_FMXO01000015.1"/>
</dbReference>
<keyword evidence="2" id="KW-1185">Reference proteome</keyword>
<dbReference type="AlphaFoldDB" id="A0A1G6E3L8"/>
<reference evidence="1 2" key="1">
    <citation type="submission" date="2016-10" db="EMBL/GenBank/DDBJ databases">
        <authorList>
            <person name="de Groot N.N."/>
        </authorList>
    </citation>
    <scope>NUCLEOTIDE SEQUENCE [LARGE SCALE GENOMIC DNA]</scope>
    <source>
        <strain evidence="1 2">ASO4-2</strain>
    </source>
</reference>
<gene>
    <name evidence="1" type="ORF">SAMN05660653_02587</name>
</gene>
<protein>
    <submittedName>
        <fullName evidence="1">Uncharacterized protein</fullName>
    </submittedName>
</protein>